<dbReference type="Pfam" id="PF00672">
    <property type="entry name" value="HAMP"/>
    <property type="match status" value="1"/>
</dbReference>
<comment type="caution">
    <text evidence="16">The sequence shown here is derived from an EMBL/GenBank/DDBJ whole genome shotgun (WGS) entry which is preliminary data.</text>
</comment>
<dbReference type="Gene3D" id="6.10.340.10">
    <property type="match status" value="1"/>
</dbReference>
<feature type="domain" description="HAMP" evidence="15">
    <location>
        <begin position="216"/>
        <end position="269"/>
    </location>
</feature>
<dbReference type="OrthoDB" id="5242752at2"/>
<dbReference type="SUPFAM" id="SSF47384">
    <property type="entry name" value="Homodimeric domain of signal transducing histidine kinase"/>
    <property type="match status" value="1"/>
</dbReference>
<dbReference type="EMBL" id="QGTX01000001">
    <property type="protein sequence ID" value="PWW22608.1"/>
    <property type="molecule type" value="Genomic_DNA"/>
</dbReference>
<dbReference type="CDD" id="cd03443">
    <property type="entry name" value="PaaI_thioesterase"/>
    <property type="match status" value="1"/>
</dbReference>
<evidence type="ECO:0000256" key="4">
    <source>
        <dbReference type="ARBA" id="ARBA00012438"/>
    </source>
</evidence>
<dbReference type="CDD" id="cd06225">
    <property type="entry name" value="HAMP"/>
    <property type="match status" value="1"/>
</dbReference>
<evidence type="ECO:0000256" key="5">
    <source>
        <dbReference type="ARBA" id="ARBA00022553"/>
    </source>
</evidence>
<dbReference type="Pfam" id="PF02518">
    <property type="entry name" value="HATPase_c"/>
    <property type="match status" value="1"/>
</dbReference>
<keyword evidence="7 13" id="KW-0812">Transmembrane</keyword>
<feature type="region of interest" description="Disordered" evidence="12">
    <location>
        <begin position="517"/>
        <end position="564"/>
    </location>
</feature>
<dbReference type="CDD" id="cd00082">
    <property type="entry name" value="HisKA"/>
    <property type="match status" value="1"/>
</dbReference>
<dbReference type="GO" id="GO:0000155">
    <property type="term" value="F:phosphorelay sensor kinase activity"/>
    <property type="evidence" value="ECO:0007669"/>
    <property type="project" value="InterPro"/>
</dbReference>
<keyword evidence="8 16" id="KW-0418">Kinase</keyword>
<feature type="transmembrane region" description="Helical" evidence="13">
    <location>
        <begin position="192"/>
        <end position="215"/>
    </location>
</feature>
<feature type="compositionally biased region" description="Pro residues" evidence="12">
    <location>
        <begin position="546"/>
        <end position="555"/>
    </location>
</feature>
<feature type="transmembrane region" description="Helical" evidence="13">
    <location>
        <begin position="25"/>
        <end position="50"/>
    </location>
</feature>
<dbReference type="FunFam" id="3.30.565.10:FF:000006">
    <property type="entry name" value="Sensor histidine kinase WalK"/>
    <property type="match status" value="1"/>
</dbReference>
<reference evidence="17" key="1">
    <citation type="submission" date="2018-05" db="EMBL/GenBank/DDBJ databases">
        <authorList>
            <person name="Klenk H.-P."/>
            <person name="Huntemann M."/>
            <person name="Clum A."/>
            <person name="Pillay M."/>
            <person name="Palaniappan K."/>
            <person name="Varghese N."/>
            <person name="Mikhailova N."/>
            <person name="Stamatis D."/>
            <person name="Reddy T."/>
            <person name="Daum C."/>
            <person name="Shapiro N."/>
            <person name="Ivanova N."/>
            <person name="Kyrpides N."/>
            <person name="Woyke T."/>
        </authorList>
    </citation>
    <scope>NUCLEOTIDE SEQUENCE [LARGE SCALE GENOMIC DNA]</scope>
    <source>
        <strain evidence="17">DSM 45417</strain>
    </source>
</reference>
<evidence type="ECO:0000256" key="2">
    <source>
        <dbReference type="ARBA" id="ARBA00001968"/>
    </source>
</evidence>
<feature type="compositionally biased region" description="Gly residues" evidence="12">
    <location>
        <begin position="137"/>
        <end position="146"/>
    </location>
</feature>
<dbReference type="SUPFAM" id="SSF55874">
    <property type="entry name" value="ATPase domain of HSP90 chaperone/DNA topoisomerase II/histidine kinase"/>
    <property type="match status" value="1"/>
</dbReference>
<keyword evidence="11 13" id="KW-0472">Membrane</keyword>
<evidence type="ECO:0000256" key="8">
    <source>
        <dbReference type="ARBA" id="ARBA00022777"/>
    </source>
</evidence>
<dbReference type="InterPro" id="IPR004358">
    <property type="entry name" value="Sig_transdc_His_kin-like_C"/>
</dbReference>
<dbReference type="PANTHER" id="PTHR45436:SF5">
    <property type="entry name" value="SENSOR HISTIDINE KINASE TRCS"/>
    <property type="match status" value="1"/>
</dbReference>
<dbReference type="CDD" id="cd00075">
    <property type="entry name" value="HATPase"/>
    <property type="match status" value="1"/>
</dbReference>
<dbReference type="PROSITE" id="PS50109">
    <property type="entry name" value="HIS_KIN"/>
    <property type="match status" value="1"/>
</dbReference>
<keyword evidence="17" id="KW-1185">Reference proteome</keyword>
<evidence type="ECO:0000256" key="7">
    <source>
        <dbReference type="ARBA" id="ARBA00022692"/>
    </source>
</evidence>
<feature type="region of interest" description="Disordered" evidence="12">
    <location>
        <begin position="135"/>
        <end position="156"/>
    </location>
</feature>
<accession>A0A317QFZ1</accession>
<evidence type="ECO:0000256" key="13">
    <source>
        <dbReference type="SAM" id="Phobius"/>
    </source>
</evidence>
<comment type="catalytic activity">
    <reaction evidence="1">
        <text>ATP + protein L-histidine = ADP + protein N-phospho-L-histidine.</text>
        <dbReference type="EC" id="2.7.13.3"/>
    </reaction>
</comment>
<dbReference type="Gene3D" id="3.30.565.10">
    <property type="entry name" value="Histidine kinase-like ATPase, C-terminal domain"/>
    <property type="match status" value="1"/>
</dbReference>
<keyword evidence="6" id="KW-0808">Transferase</keyword>
<dbReference type="EC" id="2.7.13.3" evidence="4"/>
<dbReference type="RefSeq" id="WP_146220413.1">
    <property type="nucleotide sequence ID" value="NZ_QGTX01000001.1"/>
</dbReference>
<dbReference type="InterPro" id="IPR003660">
    <property type="entry name" value="HAMP_dom"/>
</dbReference>
<protein>
    <recommendedName>
        <fullName evidence="4">histidine kinase</fullName>
        <ecNumber evidence="4">2.7.13.3</ecNumber>
    </recommendedName>
</protein>
<dbReference type="GO" id="GO:0005509">
    <property type="term" value="F:calcium ion binding"/>
    <property type="evidence" value="ECO:0007669"/>
    <property type="project" value="UniProtKB-ARBA"/>
</dbReference>
<dbReference type="PRINTS" id="PR00344">
    <property type="entry name" value="BCTRLSENSOR"/>
</dbReference>
<dbReference type="FunFam" id="1.10.287.130:FF:000001">
    <property type="entry name" value="Two-component sensor histidine kinase"/>
    <property type="match status" value="1"/>
</dbReference>
<evidence type="ECO:0000256" key="1">
    <source>
        <dbReference type="ARBA" id="ARBA00000085"/>
    </source>
</evidence>
<keyword evidence="5" id="KW-0597">Phosphoprotein</keyword>
<dbReference type="InterPro" id="IPR006683">
    <property type="entry name" value="Thioestr_dom"/>
</dbReference>
<dbReference type="SMART" id="SM00387">
    <property type="entry name" value="HATPase_c"/>
    <property type="match status" value="1"/>
</dbReference>
<evidence type="ECO:0000256" key="6">
    <source>
        <dbReference type="ARBA" id="ARBA00022679"/>
    </source>
</evidence>
<keyword evidence="10" id="KW-0902">Two-component regulatory system</keyword>
<dbReference type="Gene3D" id="1.10.287.130">
    <property type="match status" value="1"/>
</dbReference>
<dbReference type="Proteomes" id="UP000246661">
    <property type="component" value="Unassembled WGS sequence"/>
</dbReference>
<dbReference type="SMART" id="SM00304">
    <property type="entry name" value="HAMP"/>
    <property type="match status" value="1"/>
</dbReference>
<evidence type="ECO:0000256" key="12">
    <source>
        <dbReference type="SAM" id="MobiDB-lite"/>
    </source>
</evidence>
<dbReference type="AlphaFoldDB" id="A0A317QFZ1"/>
<dbReference type="PANTHER" id="PTHR45436">
    <property type="entry name" value="SENSOR HISTIDINE KINASE YKOH"/>
    <property type="match status" value="1"/>
</dbReference>
<dbReference type="InterPro" id="IPR003594">
    <property type="entry name" value="HATPase_dom"/>
</dbReference>
<evidence type="ECO:0000313" key="17">
    <source>
        <dbReference type="Proteomes" id="UP000246661"/>
    </source>
</evidence>
<organism evidence="16 17">
    <name type="scientific">Geodermatophilus normandii</name>
    <dbReference type="NCBI Taxonomy" id="1137989"/>
    <lineage>
        <taxon>Bacteria</taxon>
        <taxon>Bacillati</taxon>
        <taxon>Actinomycetota</taxon>
        <taxon>Actinomycetes</taxon>
        <taxon>Geodermatophilales</taxon>
        <taxon>Geodermatophilaceae</taxon>
        <taxon>Geodermatophilus</taxon>
    </lineage>
</organism>
<keyword evidence="9 13" id="KW-1133">Transmembrane helix</keyword>
<feature type="compositionally biased region" description="Low complexity" evidence="12">
    <location>
        <begin position="518"/>
        <end position="536"/>
    </location>
</feature>
<evidence type="ECO:0000259" key="14">
    <source>
        <dbReference type="PROSITE" id="PS50109"/>
    </source>
</evidence>
<dbReference type="Pfam" id="PF03061">
    <property type="entry name" value="4HBT"/>
    <property type="match status" value="1"/>
</dbReference>
<evidence type="ECO:0000256" key="9">
    <source>
        <dbReference type="ARBA" id="ARBA00022989"/>
    </source>
</evidence>
<dbReference type="InterPro" id="IPR036097">
    <property type="entry name" value="HisK_dim/P_sf"/>
</dbReference>
<dbReference type="SUPFAM" id="SSF54637">
    <property type="entry name" value="Thioesterase/thiol ester dehydrase-isomerase"/>
    <property type="match status" value="1"/>
</dbReference>
<dbReference type="Gene3D" id="3.10.129.10">
    <property type="entry name" value="Hotdog Thioesterase"/>
    <property type="match status" value="1"/>
</dbReference>
<dbReference type="InterPro" id="IPR003661">
    <property type="entry name" value="HisK_dim/P_dom"/>
</dbReference>
<sequence>MSRPAGLPGATARSGPRLPRVPLRITLVALLLVLVALALVVTGVTATSLLKRYLVAQLDQQLEETVRDATADERILAGCYLGGRQRGVDPDSYLACVVPGEEAPIVLNGPLTAAEQPDLDVEDVEEIADDAAVAFGGPRGEGGGRPGESTARTVASGDGDTKWLVTAEQLPGGLTIVVGGDLDRDDRVIARLVSIEVVVGLVVLVALGVAGYWLVRSSLRPLAGVERTAQAIAAGDLSQRVPAGDDRTEVGRLSQALNGMLARIETAFRSQQASEEQARASEERMRRFIADASHELRTPLTSIRGFAELYRQGAVAGPEEVARLMERIESEGGRMGVLVEDLLQLARLDQQRPLSIAPVDLAEVAGDSVHDARVLQPDRPVSLHLDDSLTEVPVVLGDEARLRQVVGNLVTNALVHTPDTAPVTVSIGEDTSDGGDRVVLRVTDEGPGMAPEDAARVFERFYRADASRSRVAGGTGLGLSIVASLVAAHGGDVHLDTGPGRGATFTVRLPRSGPDLPGGARAAHRAAPPAVAPAVTRRARRGVCPAVPPAVPPPRRGYRPPVSTDSGGAPYDAVLMDAVADLGGALRGLVDASVRTSVPAADLTAAAAVVREVTGRLTASIRPPGQLSALDDPVRFRRVYNPVTGVGSAFAPPLRLREEPGGVVGEAVFGLAYEGPPGFLHGGMSGLVMDQVLGAATIRAGLWGMTARLELDYRRPVPLDTPVVCRARVTEAGGRKSVVTGTIALPDAPDRPLVEARAVFVLPRQELRAEYFAGVTDASGRHAPPSRPTDATAPGAGE</sequence>
<gene>
    <name evidence="16" type="ORF">JD79_01766</name>
</gene>
<dbReference type="SMART" id="SM00388">
    <property type="entry name" value="HisKA"/>
    <property type="match status" value="1"/>
</dbReference>
<dbReference type="InterPro" id="IPR036890">
    <property type="entry name" value="HATPase_C_sf"/>
</dbReference>
<dbReference type="SUPFAM" id="SSF158472">
    <property type="entry name" value="HAMP domain-like"/>
    <property type="match status" value="1"/>
</dbReference>
<dbReference type="InterPro" id="IPR005467">
    <property type="entry name" value="His_kinase_dom"/>
</dbReference>
<feature type="region of interest" description="Disordered" evidence="12">
    <location>
        <begin position="775"/>
        <end position="798"/>
    </location>
</feature>
<feature type="domain" description="Histidine kinase" evidence="14">
    <location>
        <begin position="291"/>
        <end position="513"/>
    </location>
</feature>
<evidence type="ECO:0000256" key="10">
    <source>
        <dbReference type="ARBA" id="ARBA00023012"/>
    </source>
</evidence>
<comment type="subcellular location">
    <subcellularLocation>
        <location evidence="3">Cell membrane</location>
    </subcellularLocation>
</comment>
<dbReference type="Pfam" id="PF00512">
    <property type="entry name" value="HisKA"/>
    <property type="match status" value="1"/>
</dbReference>
<dbReference type="InterPro" id="IPR029069">
    <property type="entry name" value="HotDog_dom_sf"/>
</dbReference>
<dbReference type="GO" id="GO:0005886">
    <property type="term" value="C:plasma membrane"/>
    <property type="evidence" value="ECO:0007669"/>
    <property type="project" value="UniProtKB-SubCell"/>
</dbReference>
<dbReference type="PROSITE" id="PS50885">
    <property type="entry name" value="HAMP"/>
    <property type="match status" value="1"/>
</dbReference>
<dbReference type="InterPro" id="IPR050428">
    <property type="entry name" value="TCS_sensor_his_kinase"/>
</dbReference>
<evidence type="ECO:0000259" key="15">
    <source>
        <dbReference type="PROSITE" id="PS50885"/>
    </source>
</evidence>
<evidence type="ECO:0000313" key="16">
    <source>
        <dbReference type="EMBL" id="PWW22608.1"/>
    </source>
</evidence>
<name>A0A317QFZ1_9ACTN</name>
<evidence type="ECO:0000256" key="3">
    <source>
        <dbReference type="ARBA" id="ARBA00004236"/>
    </source>
</evidence>
<proteinExistence type="predicted"/>
<comment type="cofactor">
    <cofactor evidence="2">
        <name>a divalent metal cation</name>
        <dbReference type="ChEBI" id="CHEBI:60240"/>
    </cofactor>
</comment>
<evidence type="ECO:0000256" key="11">
    <source>
        <dbReference type="ARBA" id="ARBA00023136"/>
    </source>
</evidence>